<name>A0AAD5TKK7_9FUNG</name>
<comment type="caution">
    <text evidence="18">The sequence shown here is derived from an EMBL/GenBank/DDBJ whole genome shotgun (WGS) entry which is preliminary data.</text>
</comment>
<dbReference type="GO" id="GO:0016853">
    <property type="term" value="F:isomerase activity"/>
    <property type="evidence" value="ECO:0007669"/>
    <property type="project" value="UniProtKB-KW"/>
</dbReference>
<organism evidence="18 19">
    <name type="scientific">Geranomyces variabilis</name>
    <dbReference type="NCBI Taxonomy" id="109894"/>
    <lineage>
        <taxon>Eukaryota</taxon>
        <taxon>Fungi</taxon>
        <taxon>Fungi incertae sedis</taxon>
        <taxon>Chytridiomycota</taxon>
        <taxon>Chytridiomycota incertae sedis</taxon>
        <taxon>Chytridiomycetes</taxon>
        <taxon>Spizellomycetales</taxon>
        <taxon>Powellomycetaceae</taxon>
        <taxon>Geranomyces</taxon>
    </lineage>
</organism>
<comment type="subcellular location">
    <subcellularLocation>
        <location evidence="1">Membrane</location>
    </subcellularLocation>
</comment>
<keyword evidence="2 9" id="KW-0728">SH3 domain</keyword>
<dbReference type="PROSITE" id="PS51384">
    <property type="entry name" value="FAD_FR"/>
    <property type="match status" value="1"/>
</dbReference>
<dbReference type="CDD" id="cd08760">
    <property type="entry name" value="Cyt_b561_FRRS1_like"/>
    <property type="match status" value="1"/>
</dbReference>
<feature type="domain" description="SH3" evidence="13">
    <location>
        <begin position="803"/>
        <end position="864"/>
    </location>
</feature>
<evidence type="ECO:0000256" key="7">
    <source>
        <dbReference type="ARBA" id="ARBA00022989"/>
    </source>
</evidence>
<evidence type="ECO:0000313" key="18">
    <source>
        <dbReference type="EMBL" id="KAJ3179346.1"/>
    </source>
</evidence>
<evidence type="ECO:0000256" key="5">
    <source>
        <dbReference type="ARBA" id="ARBA00022729"/>
    </source>
</evidence>
<evidence type="ECO:0000256" key="11">
    <source>
        <dbReference type="SAM" id="Phobius"/>
    </source>
</evidence>
<accession>A0AAD5TKK7</accession>
<keyword evidence="4 11" id="KW-0812">Transmembrane</keyword>
<evidence type="ECO:0000259" key="13">
    <source>
        <dbReference type="PROSITE" id="PS50002"/>
    </source>
</evidence>
<evidence type="ECO:0000256" key="4">
    <source>
        <dbReference type="ARBA" id="ARBA00022692"/>
    </source>
</evidence>
<feature type="domain" description="Cytochrome b5 heme-binding" evidence="14">
    <location>
        <begin position="458"/>
        <end position="513"/>
    </location>
</feature>
<feature type="domain" description="Cytochrome b561" evidence="16">
    <location>
        <begin position="212"/>
        <end position="413"/>
    </location>
</feature>
<feature type="transmembrane region" description="Helical" evidence="11">
    <location>
        <begin position="282"/>
        <end position="305"/>
    </location>
</feature>
<dbReference type="PROSITE" id="PS50836">
    <property type="entry name" value="DOMON"/>
    <property type="match status" value="1"/>
</dbReference>
<keyword evidence="19" id="KW-1185">Reference proteome</keyword>
<dbReference type="GO" id="GO:0016491">
    <property type="term" value="F:oxidoreductase activity"/>
    <property type="evidence" value="ECO:0007669"/>
    <property type="project" value="InterPro"/>
</dbReference>
<feature type="domain" description="FAD-binding FR-type" evidence="17">
    <location>
        <begin position="628"/>
        <end position="746"/>
    </location>
</feature>
<dbReference type="InterPro" id="IPR001452">
    <property type="entry name" value="SH3_domain"/>
</dbReference>
<evidence type="ECO:0000259" key="17">
    <source>
        <dbReference type="PROSITE" id="PS51384"/>
    </source>
</evidence>
<dbReference type="GO" id="GO:0016020">
    <property type="term" value="C:membrane"/>
    <property type="evidence" value="ECO:0007669"/>
    <property type="project" value="UniProtKB-SubCell"/>
</dbReference>
<dbReference type="PANTHER" id="PTHR23130">
    <property type="entry name" value="CYTOCHROME B561 AND DOMON DOMAIN-CONTAINING PROTEIN"/>
    <property type="match status" value="1"/>
</dbReference>
<dbReference type="Proteomes" id="UP001212152">
    <property type="component" value="Unassembled WGS sequence"/>
</dbReference>
<dbReference type="AlphaFoldDB" id="A0AAD5TKK7"/>
<dbReference type="SMART" id="SM00665">
    <property type="entry name" value="B561"/>
    <property type="match status" value="1"/>
</dbReference>
<evidence type="ECO:0000256" key="1">
    <source>
        <dbReference type="ARBA" id="ARBA00004370"/>
    </source>
</evidence>
<keyword evidence="6" id="KW-0249">Electron transport</keyword>
<feature type="region of interest" description="Disordered" evidence="10">
    <location>
        <begin position="947"/>
        <end position="969"/>
    </location>
</feature>
<feature type="domain" description="DOMON" evidence="15">
    <location>
        <begin position="62"/>
        <end position="192"/>
    </location>
</feature>
<evidence type="ECO:0000256" key="2">
    <source>
        <dbReference type="ARBA" id="ARBA00022443"/>
    </source>
</evidence>
<dbReference type="SUPFAM" id="SSF63380">
    <property type="entry name" value="Riboflavin synthase domain-like"/>
    <property type="match status" value="1"/>
</dbReference>
<feature type="transmembrane region" description="Helical" evidence="11">
    <location>
        <begin position="390"/>
        <end position="410"/>
    </location>
</feature>
<proteinExistence type="predicted"/>
<dbReference type="Pfam" id="PF03188">
    <property type="entry name" value="Cytochrom_B561"/>
    <property type="match status" value="1"/>
</dbReference>
<keyword evidence="7 11" id="KW-1133">Transmembrane helix</keyword>
<dbReference type="Gene3D" id="2.40.30.10">
    <property type="entry name" value="Translation factors"/>
    <property type="match status" value="1"/>
</dbReference>
<dbReference type="PANTHER" id="PTHR23130:SF171">
    <property type="entry name" value="OS01G0895300 PROTEIN"/>
    <property type="match status" value="1"/>
</dbReference>
<feature type="transmembrane region" description="Helical" evidence="11">
    <location>
        <begin position="311"/>
        <end position="333"/>
    </location>
</feature>
<keyword evidence="18" id="KW-0413">Isomerase</keyword>
<evidence type="ECO:0000256" key="3">
    <source>
        <dbReference type="ARBA" id="ARBA00022448"/>
    </source>
</evidence>
<dbReference type="InterPro" id="IPR017938">
    <property type="entry name" value="Riboflavin_synthase-like_b-brl"/>
</dbReference>
<dbReference type="Gene3D" id="1.20.120.1770">
    <property type="match status" value="1"/>
</dbReference>
<feature type="compositionally biased region" description="Low complexity" evidence="10">
    <location>
        <begin position="948"/>
        <end position="963"/>
    </location>
</feature>
<evidence type="ECO:0000256" key="12">
    <source>
        <dbReference type="SAM" id="SignalP"/>
    </source>
</evidence>
<dbReference type="CDD" id="cd09631">
    <property type="entry name" value="DOMON_DOH"/>
    <property type="match status" value="1"/>
</dbReference>
<feature type="transmembrane region" description="Helical" evidence="11">
    <location>
        <begin position="250"/>
        <end position="270"/>
    </location>
</feature>
<keyword evidence="5 12" id="KW-0732">Signal</keyword>
<dbReference type="SMART" id="SM00326">
    <property type="entry name" value="SH3"/>
    <property type="match status" value="1"/>
</dbReference>
<dbReference type="Gene3D" id="3.10.120.10">
    <property type="entry name" value="Cytochrome b5-like heme/steroid binding domain"/>
    <property type="match status" value="1"/>
</dbReference>
<evidence type="ECO:0000313" key="19">
    <source>
        <dbReference type="Proteomes" id="UP001212152"/>
    </source>
</evidence>
<evidence type="ECO:0000259" key="16">
    <source>
        <dbReference type="PROSITE" id="PS50939"/>
    </source>
</evidence>
<dbReference type="EMBL" id="JADGJQ010000021">
    <property type="protein sequence ID" value="KAJ3179346.1"/>
    <property type="molecule type" value="Genomic_DNA"/>
</dbReference>
<reference evidence="18" key="1">
    <citation type="submission" date="2020-05" db="EMBL/GenBank/DDBJ databases">
        <title>Phylogenomic resolution of chytrid fungi.</title>
        <authorList>
            <person name="Stajich J.E."/>
            <person name="Amses K."/>
            <person name="Simmons R."/>
            <person name="Seto K."/>
            <person name="Myers J."/>
            <person name="Bonds A."/>
            <person name="Quandt C.A."/>
            <person name="Barry K."/>
            <person name="Liu P."/>
            <person name="Grigoriev I."/>
            <person name="Longcore J.E."/>
            <person name="James T.Y."/>
        </authorList>
    </citation>
    <scope>NUCLEOTIDE SEQUENCE</scope>
    <source>
        <strain evidence="18">JEL0379</strain>
    </source>
</reference>
<dbReference type="InterPro" id="IPR036028">
    <property type="entry name" value="SH3-like_dom_sf"/>
</dbReference>
<dbReference type="Pfam" id="PF00018">
    <property type="entry name" value="SH3_1"/>
    <property type="match status" value="1"/>
</dbReference>
<dbReference type="SUPFAM" id="SSF55856">
    <property type="entry name" value="Cytochrome b5-like heme/steroid binding domain"/>
    <property type="match status" value="1"/>
</dbReference>
<gene>
    <name evidence="18" type="primary">MRI1_1</name>
    <name evidence="18" type="ORF">HDU87_002955</name>
</gene>
<dbReference type="InterPro" id="IPR045266">
    <property type="entry name" value="DOH_DOMON"/>
</dbReference>
<dbReference type="InterPro" id="IPR001199">
    <property type="entry name" value="Cyt_B5-like_heme/steroid-bd"/>
</dbReference>
<keyword evidence="3" id="KW-0813">Transport</keyword>
<dbReference type="PROSITE" id="PS50002">
    <property type="entry name" value="SH3"/>
    <property type="match status" value="1"/>
</dbReference>
<dbReference type="InterPro" id="IPR005018">
    <property type="entry name" value="DOMON_domain"/>
</dbReference>
<feature type="signal peptide" evidence="12">
    <location>
        <begin position="1"/>
        <end position="21"/>
    </location>
</feature>
<evidence type="ECO:0000256" key="6">
    <source>
        <dbReference type="ARBA" id="ARBA00022982"/>
    </source>
</evidence>
<evidence type="ECO:0000259" key="14">
    <source>
        <dbReference type="PROSITE" id="PS50255"/>
    </source>
</evidence>
<dbReference type="SMART" id="SM01117">
    <property type="entry name" value="Cyt-b5"/>
    <property type="match status" value="1"/>
</dbReference>
<evidence type="ECO:0000256" key="10">
    <source>
        <dbReference type="SAM" id="MobiDB-lite"/>
    </source>
</evidence>
<dbReference type="PROSITE" id="PS50939">
    <property type="entry name" value="CYTOCHROME_B561"/>
    <property type="match status" value="1"/>
</dbReference>
<feature type="chain" id="PRO_5042192325" evidence="12">
    <location>
        <begin position="22"/>
        <end position="1024"/>
    </location>
</feature>
<evidence type="ECO:0000256" key="9">
    <source>
        <dbReference type="PROSITE-ProRule" id="PRU00192"/>
    </source>
</evidence>
<dbReference type="Gene3D" id="2.30.30.40">
    <property type="entry name" value="SH3 Domains"/>
    <property type="match status" value="1"/>
</dbReference>
<dbReference type="InterPro" id="IPR006593">
    <property type="entry name" value="Cyt_b561/ferric_Rdtase_TM"/>
</dbReference>
<dbReference type="Gene3D" id="3.40.50.80">
    <property type="entry name" value="Nucleotide-binding domain of ferredoxin-NADP reductase (FNR) module"/>
    <property type="match status" value="1"/>
</dbReference>
<evidence type="ECO:0000256" key="8">
    <source>
        <dbReference type="ARBA" id="ARBA00023136"/>
    </source>
</evidence>
<protein>
    <submittedName>
        <fullName evidence="18">S-methyl-5-thioribose-1-phosphate isomerase</fullName>
    </submittedName>
</protein>
<feature type="transmembrane region" description="Helical" evidence="11">
    <location>
        <begin position="354"/>
        <end position="378"/>
    </location>
</feature>
<dbReference type="Pfam" id="PF00173">
    <property type="entry name" value="Cyt-b5"/>
    <property type="match status" value="1"/>
</dbReference>
<evidence type="ECO:0000259" key="15">
    <source>
        <dbReference type="PROSITE" id="PS50836"/>
    </source>
</evidence>
<dbReference type="InterPro" id="IPR017927">
    <property type="entry name" value="FAD-bd_FR_type"/>
</dbReference>
<keyword evidence="8 11" id="KW-0472">Membrane</keyword>
<dbReference type="PROSITE" id="PS50255">
    <property type="entry name" value="CYTOCHROME_B5_2"/>
    <property type="match status" value="1"/>
</dbReference>
<sequence length="1024" mass="113227">MWFIPSLPLLWLLLLAPACRADLPGPQNVVGAGTSGQPLFRATELPDLTPYGNLTTLATTINGGKYSFGSYLENDVNVRFYLALEGMDFGMPWMGIGFGLTMLGADFIVGHLYPNGTVQMHEHVPRNQYAPPFPIWNPNDGWVMTAMNGGYVNGIFFLEVRRPLIPDPRPYSHMTLLDGKDGEPQRMIWAYNPASVRNHWNGFFSYHGENPGTKTGLPTEPDQTHGWMAVNYDQKEVVAFYPIPQPVRRVAHGSGMFVAWLVLFPGGAYYSRYMRFVPRWIWVHAILQCTAVALLLACFSTIVITLGRIRIHAHSILGLTMLSLLALQLLGGLTNRSFLRTDLPRTRRRAAVKLFHRTVGYVLILMAVAQVGLGLHILYPIEYTRGNAFWIVYFLVVGFWVFLFIGTEACRRLLFVVKPRPADSSAIEDGPAKYHQMGRHDGIVELSRRQEGRLYPDLKAYDWKSLDEAVANGSLLVVADGRYVYDVSKWIFSHPGGQLILLNVAGTDVTSDYFNEAGYDAAEFTPPPVFPEQDSRRQAVSLLHESEPIASSQISLAAESFTNEASLVLTQTDWYRITRARRTHVHTKLAIMRLSHLLVGEIVAEPQRRHSESDTIVQSPTSRSFDPYEYRRYALTQKELLTDGSAGSTPIWRLRFCLLYPYEARDGQPMEFLPGQCVEFQARVDGVPAARYYTPLSGNITAFDVWVKHVPAATSHAHGVSGFLCHERPGEGQFKIRGPFGQSLLLPLLGPASASPSPVPEFSDSLSRNPSAPSPMLKGSILFVTGGSGITPFLQLLQYLFLPTGVPLKAASSYEPVMPDELRIKKGDSLIVQKHYYDGWSFAVNTKTGKEGVIPLPKTFPRHGPCLKLVLLNCVHSPGDLVGAELIDAALLAYPQQLEVHHVVKTGVEDGCGQFSGFGYGGQLSEAIIKEAVAGAVVPSAYADETLPPTTTAEGGAEAAAPTVPSLPRAGAGRPAFRKAFVCGRPDFNDFVREELENNFEYEHEDITVLSSSSPTTDSGDRRR</sequence>
<dbReference type="InterPro" id="IPR036400">
    <property type="entry name" value="Cyt_B5-like_heme/steroid_sf"/>
</dbReference>
<dbReference type="SUPFAM" id="SSF50044">
    <property type="entry name" value="SH3-domain"/>
    <property type="match status" value="1"/>
</dbReference>
<dbReference type="InterPro" id="IPR039261">
    <property type="entry name" value="FNR_nucleotide-bd"/>
</dbReference>